<protein>
    <submittedName>
        <fullName evidence="1">Uncharacterized protein</fullName>
    </submittedName>
</protein>
<organism evidence="1 2">
    <name type="scientific">Hibiscus sabdariffa</name>
    <name type="common">roselle</name>
    <dbReference type="NCBI Taxonomy" id="183260"/>
    <lineage>
        <taxon>Eukaryota</taxon>
        <taxon>Viridiplantae</taxon>
        <taxon>Streptophyta</taxon>
        <taxon>Embryophyta</taxon>
        <taxon>Tracheophyta</taxon>
        <taxon>Spermatophyta</taxon>
        <taxon>Magnoliopsida</taxon>
        <taxon>eudicotyledons</taxon>
        <taxon>Gunneridae</taxon>
        <taxon>Pentapetalae</taxon>
        <taxon>rosids</taxon>
        <taxon>malvids</taxon>
        <taxon>Malvales</taxon>
        <taxon>Malvaceae</taxon>
        <taxon>Malvoideae</taxon>
        <taxon>Hibiscus</taxon>
    </lineage>
</organism>
<evidence type="ECO:0000313" key="2">
    <source>
        <dbReference type="Proteomes" id="UP001472677"/>
    </source>
</evidence>
<evidence type="ECO:0000313" key="1">
    <source>
        <dbReference type="EMBL" id="KAK8548127.1"/>
    </source>
</evidence>
<comment type="caution">
    <text evidence="1">The sequence shown here is derived from an EMBL/GenBank/DDBJ whole genome shotgun (WGS) entry which is preliminary data.</text>
</comment>
<proteinExistence type="predicted"/>
<gene>
    <name evidence="1" type="ORF">V6N12_061046</name>
</gene>
<reference evidence="1 2" key="1">
    <citation type="journal article" date="2024" name="G3 (Bethesda)">
        <title>Genome assembly of Hibiscus sabdariffa L. provides insights into metabolisms of medicinal natural products.</title>
        <authorList>
            <person name="Kim T."/>
        </authorList>
    </citation>
    <scope>NUCLEOTIDE SEQUENCE [LARGE SCALE GENOMIC DNA]</scope>
    <source>
        <strain evidence="1">TK-2024</strain>
        <tissue evidence="1">Old leaves</tissue>
    </source>
</reference>
<dbReference type="EMBL" id="JBBPBM010000021">
    <property type="protein sequence ID" value="KAK8548127.1"/>
    <property type="molecule type" value="Genomic_DNA"/>
</dbReference>
<accession>A0ABR2DVX9</accession>
<dbReference type="Proteomes" id="UP001472677">
    <property type="component" value="Unassembled WGS sequence"/>
</dbReference>
<keyword evidence="2" id="KW-1185">Reference proteome</keyword>
<sequence>MPNEWHTPLEVPGNRLPETGSRRKLLNVRGAWISAEILGRGREGNSTGITMESEYSPEQPSIKIILRKGRKDHKSRNSKPMYLKSTWSTSLSRKKYSYDNGYKKVTAFSPRNIEYKQDRQLFRLRDKPITKQDALSRSEFQPRLLPGQDPLSLKRHPLCHPVQADC</sequence>
<name>A0ABR2DVX9_9ROSI</name>